<dbReference type="EMBL" id="JAIZAY010000010">
    <property type="protein sequence ID" value="KAJ8034509.1"/>
    <property type="molecule type" value="Genomic_DNA"/>
</dbReference>
<dbReference type="PROSITE" id="PS50017">
    <property type="entry name" value="DEATH_DOMAIN"/>
    <property type="match status" value="1"/>
</dbReference>
<gene>
    <name evidence="3" type="ORF">HOLleu_21381</name>
</gene>
<organism evidence="3 4">
    <name type="scientific">Holothuria leucospilota</name>
    <name type="common">Black long sea cucumber</name>
    <name type="synonym">Mertensiothuria leucospilota</name>
    <dbReference type="NCBI Taxonomy" id="206669"/>
    <lineage>
        <taxon>Eukaryota</taxon>
        <taxon>Metazoa</taxon>
        <taxon>Echinodermata</taxon>
        <taxon>Eleutherozoa</taxon>
        <taxon>Echinozoa</taxon>
        <taxon>Holothuroidea</taxon>
        <taxon>Aspidochirotacea</taxon>
        <taxon>Aspidochirotida</taxon>
        <taxon>Holothuriidae</taxon>
        <taxon>Holothuria</taxon>
    </lineage>
</organism>
<feature type="coiled-coil region" evidence="1">
    <location>
        <begin position="290"/>
        <end position="373"/>
    </location>
</feature>
<evidence type="ECO:0000259" key="2">
    <source>
        <dbReference type="PROSITE" id="PS50017"/>
    </source>
</evidence>
<keyword evidence="1" id="KW-0175">Coiled coil</keyword>
<name>A0A9Q1BXQ1_HOLLE</name>
<proteinExistence type="predicted"/>
<keyword evidence="4" id="KW-1185">Reference proteome</keyword>
<dbReference type="AlphaFoldDB" id="A0A9Q1BXQ1"/>
<reference evidence="3" key="1">
    <citation type="submission" date="2021-10" db="EMBL/GenBank/DDBJ databases">
        <title>Tropical sea cucumber genome reveals ecological adaptation and Cuvierian tubules defense mechanism.</title>
        <authorList>
            <person name="Chen T."/>
        </authorList>
    </citation>
    <scope>NUCLEOTIDE SEQUENCE</scope>
    <source>
        <strain evidence="3">Nanhai2018</strain>
        <tissue evidence="3">Muscle</tissue>
    </source>
</reference>
<dbReference type="Pfam" id="PF00531">
    <property type="entry name" value="Death"/>
    <property type="match status" value="1"/>
</dbReference>
<evidence type="ECO:0000313" key="4">
    <source>
        <dbReference type="Proteomes" id="UP001152320"/>
    </source>
</evidence>
<sequence length="676" mass="75976">MCLSVTDCKIFVGFYKSNKIRVYNVEDLNEINSILLKGIQSGDFPFEVTVATDKLFACVGQCGQESTHRPLLFDERSGSILSEFTHPTGGAWYAWGLTVSDSLGIVAVVWSDSFHVGEGHWQVVFYSLKSVTESLLMVAVESGVSKIEISDKANRMATRNYVTGDVRMHDMAAVYSYVNLKKKLASFLTRDDCRRLITYFSLSDDQRDRIMGSGTPVEALFLVLEENGYVQTWDVDKLAEAFLKELPIKSICHHAIEIYQRTRSSSFYKERIRKTEDELKIERVKSGNTVQHLLDALETANKKVEDQKREIKGLLTNVEQCCLQLSRQEDELKVWMDANKGTEEALQETRRKLEVTQQLLQNIIKERDLIREEHRLCPLKQLEPSLVVGGLQKSMQSSSTDLPNCYPSAEVYHCSLGTGLTALPLRSRNSTPRQQGGGFNVETNHATEQVDDNQIHSFHGVDMESLQQRRTFHNPSSDSTEVQELGARPTIPGERETNVRRCESVGNTPMPYQHRSSCQTDMEVHALNDHTMLAAGGFHTTYNTLLHQNYHNHYHNSCSFGAQPISVGSMYAIKGNGDGDESQRNPFRYGILQAIAGKLDPVHALGNDWKQLADQLGFTMEDLEKFEAIPGSSTVAVISCAVKRGKLQSLHQLKSILQKMERADAVAVIPNEESNE</sequence>
<evidence type="ECO:0000256" key="1">
    <source>
        <dbReference type="SAM" id="Coils"/>
    </source>
</evidence>
<dbReference type="InterPro" id="IPR011029">
    <property type="entry name" value="DEATH-like_dom_sf"/>
</dbReference>
<feature type="domain" description="Death" evidence="2">
    <location>
        <begin position="605"/>
        <end position="673"/>
    </location>
</feature>
<dbReference type="InterPro" id="IPR000488">
    <property type="entry name" value="Death_dom"/>
</dbReference>
<dbReference type="Proteomes" id="UP001152320">
    <property type="component" value="Chromosome 10"/>
</dbReference>
<comment type="caution">
    <text evidence="3">The sequence shown here is derived from an EMBL/GenBank/DDBJ whole genome shotgun (WGS) entry which is preliminary data.</text>
</comment>
<dbReference type="SUPFAM" id="SSF47986">
    <property type="entry name" value="DEATH domain"/>
    <property type="match status" value="1"/>
</dbReference>
<dbReference type="OrthoDB" id="6021171at2759"/>
<protein>
    <recommendedName>
        <fullName evidence="2">Death domain-containing protein</fullName>
    </recommendedName>
</protein>
<dbReference type="GO" id="GO:0007165">
    <property type="term" value="P:signal transduction"/>
    <property type="evidence" value="ECO:0007669"/>
    <property type="project" value="InterPro"/>
</dbReference>
<dbReference type="Gene3D" id="1.10.533.10">
    <property type="entry name" value="Death Domain, Fas"/>
    <property type="match status" value="1"/>
</dbReference>
<dbReference type="InterPro" id="IPR036322">
    <property type="entry name" value="WD40_repeat_dom_sf"/>
</dbReference>
<dbReference type="SUPFAM" id="SSF50978">
    <property type="entry name" value="WD40 repeat-like"/>
    <property type="match status" value="1"/>
</dbReference>
<accession>A0A9Q1BXQ1</accession>
<dbReference type="SMART" id="SM00005">
    <property type="entry name" value="DEATH"/>
    <property type="match status" value="1"/>
</dbReference>
<evidence type="ECO:0000313" key="3">
    <source>
        <dbReference type="EMBL" id="KAJ8034509.1"/>
    </source>
</evidence>